<organism evidence="2 3">
    <name type="scientific">Moraxella oculi</name>
    <dbReference type="NCBI Taxonomy" id="2940516"/>
    <lineage>
        <taxon>Bacteria</taxon>
        <taxon>Pseudomonadati</taxon>
        <taxon>Pseudomonadota</taxon>
        <taxon>Gammaproteobacteria</taxon>
        <taxon>Moraxellales</taxon>
        <taxon>Moraxellaceae</taxon>
        <taxon>Moraxella</taxon>
    </lineage>
</organism>
<keyword evidence="3" id="KW-1185">Reference proteome</keyword>
<feature type="domain" description="GST N-terminal" evidence="1">
    <location>
        <begin position="1"/>
        <end position="86"/>
    </location>
</feature>
<dbReference type="PANTHER" id="PTHR44051">
    <property type="entry name" value="GLUTATHIONE S-TRANSFERASE-RELATED"/>
    <property type="match status" value="1"/>
</dbReference>
<dbReference type="PANTHER" id="PTHR44051:SF9">
    <property type="entry name" value="GLUTATHIONE S-TRANSFERASE 1"/>
    <property type="match status" value="1"/>
</dbReference>
<dbReference type="InterPro" id="IPR004045">
    <property type="entry name" value="Glutathione_S-Trfase_N"/>
</dbReference>
<proteinExistence type="predicted"/>
<dbReference type="RefSeq" id="WP_407068532.1">
    <property type="nucleotide sequence ID" value="NZ_JBJJXE010000001.1"/>
</dbReference>
<dbReference type="SFLD" id="SFLDG00358">
    <property type="entry name" value="Main_(cytGST)"/>
    <property type="match status" value="1"/>
</dbReference>
<dbReference type="InterPro" id="IPR040079">
    <property type="entry name" value="Glutathione_S-Trfase"/>
</dbReference>
<dbReference type="PROSITE" id="PS50404">
    <property type="entry name" value="GST_NTER"/>
    <property type="match status" value="1"/>
</dbReference>
<dbReference type="InterPro" id="IPR036282">
    <property type="entry name" value="Glutathione-S-Trfase_C_sf"/>
</dbReference>
<dbReference type="EMBL" id="JBJJXE010000001">
    <property type="protein sequence ID" value="MFL1731732.1"/>
    <property type="molecule type" value="Genomic_DNA"/>
</dbReference>
<dbReference type="SUPFAM" id="SSF47616">
    <property type="entry name" value="GST C-terminal domain-like"/>
    <property type="match status" value="1"/>
</dbReference>
<protein>
    <submittedName>
        <fullName evidence="2">Glutathione S-transferase family protein</fullName>
    </submittedName>
</protein>
<dbReference type="InterPro" id="IPR036249">
    <property type="entry name" value="Thioredoxin-like_sf"/>
</dbReference>
<dbReference type="Proteomes" id="UP001624684">
    <property type="component" value="Unassembled WGS sequence"/>
</dbReference>
<evidence type="ECO:0000313" key="3">
    <source>
        <dbReference type="Proteomes" id="UP001624684"/>
    </source>
</evidence>
<gene>
    <name evidence="2" type="ORF">ACJHVH_01770</name>
</gene>
<dbReference type="Pfam" id="PF02798">
    <property type="entry name" value="GST_N"/>
    <property type="match status" value="1"/>
</dbReference>
<reference evidence="2 3" key="1">
    <citation type="submission" date="2024-11" db="EMBL/GenBank/DDBJ databases">
        <title>First Report of Moraxella oculi in Brazil in an Infectious Bovine Keratoconjunctivitis Outbreak.</title>
        <authorList>
            <person name="Carvalho C.V."/>
            <person name="Domingues R."/>
            <person name="Coutinho C."/>
            <person name="Honorio N.T.B.S."/>
            <person name="Faza D.R.L.R."/>
            <person name="Carvalho W.A."/>
            <person name="Machado A.B.F."/>
            <person name="Martins M.F."/>
            <person name="Gaspar E.B."/>
        </authorList>
    </citation>
    <scope>NUCLEOTIDE SEQUENCE [LARGE SCALE GENOMIC DNA]</scope>
    <source>
        <strain evidence="2 3">2117LE</strain>
    </source>
</reference>
<accession>A0ABW8U5K3</accession>
<evidence type="ECO:0000313" key="2">
    <source>
        <dbReference type="EMBL" id="MFL1731732.1"/>
    </source>
</evidence>
<dbReference type="Gene3D" id="3.40.30.10">
    <property type="entry name" value="Glutaredoxin"/>
    <property type="match status" value="1"/>
</dbReference>
<dbReference type="SUPFAM" id="SSF52833">
    <property type="entry name" value="Thioredoxin-like"/>
    <property type="match status" value="1"/>
</dbReference>
<dbReference type="SFLD" id="SFLDS00019">
    <property type="entry name" value="Glutathione_Transferase_(cytos"/>
    <property type="match status" value="1"/>
</dbReference>
<sequence>MLTLHHLNHSRSFRILWLLEELHASYGTPYEMVSHTRNANFLAPKEMTQIHPMGKAPILVDGTRGKTLVESGYIIEYLLKYYDEQGQFSADEEHWDDYVFWLHFSESSMMPPQVMRLVMSQIATKSPLMVRPVVRAIKNKVESLLIKDAIRQSCCLLDDHLKNREWLAGHFTGADIQTYFVTKALQNDGLNDCSNIRRWMTDCESRQAHQKSVLKGGELFV</sequence>
<name>A0ABW8U5K3_9GAMM</name>
<dbReference type="Gene3D" id="1.20.1050.10">
    <property type="match status" value="1"/>
</dbReference>
<evidence type="ECO:0000259" key="1">
    <source>
        <dbReference type="PROSITE" id="PS50404"/>
    </source>
</evidence>
<comment type="caution">
    <text evidence="2">The sequence shown here is derived from an EMBL/GenBank/DDBJ whole genome shotgun (WGS) entry which is preliminary data.</text>
</comment>
<dbReference type="CDD" id="cd03046">
    <property type="entry name" value="GST_N_GTT1_like"/>
    <property type="match status" value="1"/>
</dbReference>